<feature type="compositionally biased region" description="Basic and acidic residues" evidence="1">
    <location>
        <begin position="84"/>
        <end position="94"/>
    </location>
</feature>
<sequence length="157" mass="16020">MNQFNTDTDDLEEEEHGGGGGDKRGDGGTEAGSVSGNDQAGLTSEAGEAVDNDGDIAMEKTESANGMVGGTDAEADGGSSSSEAGHEEDRKEEAVFQAAVQGKCVQVGGRGEAVAADAGEPQEVDELDDDDDEGWSAAESREAKEEPVRAGALVSRR</sequence>
<feature type="compositionally biased region" description="Basic and acidic residues" evidence="1">
    <location>
        <begin position="139"/>
        <end position="148"/>
    </location>
</feature>
<dbReference type="AlphaFoldDB" id="A0A1Q2YJ37"/>
<feature type="compositionally biased region" description="Acidic residues" evidence="1">
    <location>
        <begin position="120"/>
        <end position="134"/>
    </location>
</feature>
<organism evidence="2 3">
    <name type="scientific">Pichia membranifaciens</name>
    <dbReference type="NCBI Taxonomy" id="4926"/>
    <lineage>
        <taxon>Eukaryota</taxon>
        <taxon>Fungi</taxon>
        <taxon>Dikarya</taxon>
        <taxon>Ascomycota</taxon>
        <taxon>Saccharomycotina</taxon>
        <taxon>Pichiomycetes</taxon>
        <taxon>Pichiales</taxon>
        <taxon>Pichiaceae</taxon>
        <taxon>Pichia</taxon>
    </lineage>
</organism>
<feature type="region of interest" description="Disordered" evidence="1">
    <location>
        <begin position="1"/>
        <end position="95"/>
    </location>
</feature>
<name>A0A1Q2YJ37_9ASCO</name>
<dbReference type="EMBL" id="BDGI01000127">
    <property type="protein sequence ID" value="GAV29562.1"/>
    <property type="molecule type" value="Genomic_DNA"/>
</dbReference>
<evidence type="ECO:0000256" key="1">
    <source>
        <dbReference type="SAM" id="MobiDB-lite"/>
    </source>
</evidence>
<proteinExistence type="predicted"/>
<gene>
    <name evidence="2" type="ORF">PMKS-003063</name>
</gene>
<dbReference type="Proteomes" id="UP000186136">
    <property type="component" value="Unassembled WGS sequence"/>
</dbReference>
<protein>
    <submittedName>
        <fullName evidence="2">Uncharacterized protein</fullName>
    </submittedName>
</protein>
<accession>A0A1Q2YJ37</accession>
<feature type="region of interest" description="Disordered" evidence="1">
    <location>
        <begin position="110"/>
        <end position="157"/>
    </location>
</feature>
<evidence type="ECO:0000313" key="2">
    <source>
        <dbReference type="EMBL" id="GAV29562.1"/>
    </source>
</evidence>
<keyword evidence="3" id="KW-1185">Reference proteome</keyword>
<comment type="caution">
    <text evidence="2">The sequence shown here is derived from an EMBL/GenBank/DDBJ whole genome shotgun (WGS) entry which is preliminary data.</text>
</comment>
<reference evidence="2 3" key="1">
    <citation type="submission" date="2016-08" db="EMBL/GenBank/DDBJ databases">
        <title>Whole genome shotgun sequence of Pichia membranifaciens KS47-1.</title>
        <authorList>
            <person name="Konishi M."/>
            <person name="Ishida M."/>
            <person name="Arakawa T."/>
            <person name="Kato Y."/>
            <person name="Horiuchi J."/>
        </authorList>
    </citation>
    <scope>NUCLEOTIDE SEQUENCE [LARGE SCALE GENOMIC DNA]</scope>
    <source>
        <strain evidence="2 3">KS47-1</strain>
    </source>
</reference>
<evidence type="ECO:0000313" key="3">
    <source>
        <dbReference type="Proteomes" id="UP000186136"/>
    </source>
</evidence>